<keyword evidence="2" id="KW-1185">Reference proteome</keyword>
<name>A0ACC2WJM8_9TREE</name>
<dbReference type="Proteomes" id="UP001243375">
    <property type="component" value="Unassembled WGS sequence"/>
</dbReference>
<proteinExistence type="predicted"/>
<accession>A0ACC2WJM8</accession>
<comment type="caution">
    <text evidence="1">The sequence shown here is derived from an EMBL/GenBank/DDBJ whole genome shotgun (WGS) entry which is preliminary data.</text>
</comment>
<evidence type="ECO:0000313" key="1">
    <source>
        <dbReference type="EMBL" id="KAJ9111603.1"/>
    </source>
</evidence>
<evidence type="ECO:0000313" key="2">
    <source>
        <dbReference type="Proteomes" id="UP001243375"/>
    </source>
</evidence>
<sequence>MPESNRGSSPPQKNGQKSSKSPGSQAGSFPPPVAADESNQSCFGTSDGMSARPLSTTWTGLTTSASSHSGGLTNNTPLSKEKTGTDSHSVEQSVPNSGQTAQEELHTVDPPSLGLAAWISHVIKSHEYAGKKVEEGVDVHLFRTFGPGYQPIGNRHGVDIIYFNPETTECVHIIVRIKMNSFSPRLDGEVEHDHCVKVYSARDCGSGWDQRDLSHASNRTEYSQYSYAFATELVRKLMDRLCSNLSRERPFKWVSDRLLWKTLEHTCDLTALDYRAIRESLLLNMRFVSAYDAAVSEFISETIKAAKKKQAQSEQRGCRPHHD</sequence>
<reference evidence="1" key="1">
    <citation type="submission" date="2023-04" db="EMBL/GenBank/DDBJ databases">
        <title>Draft Genome sequencing of Naganishia species isolated from polar environments using Oxford Nanopore Technology.</title>
        <authorList>
            <person name="Leo P."/>
            <person name="Venkateswaran K."/>
        </authorList>
    </citation>
    <scope>NUCLEOTIDE SEQUENCE</scope>
    <source>
        <strain evidence="1">MNA-CCFEE 5425</strain>
    </source>
</reference>
<organism evidence="1 2">
    <name type="scientific">Naganishia vaughanmartiniae</name>
    <dbReference type="NCBI Taxonomy" id="1424756"/>
    <lineage>
        <taxon>Eukaryota</taxon>
        <taxon>Fungi</taxon>
        <taxon>Dikarya</taxon>
        <taxon>Basidiomycota</taxon>
        <taxon>Agaricomycotina</taxon>
        <taxon>Tremellomycetes</taxon>
        <taxon>Filobasidiales</taxon>
        <taxon>Filobasidiaceae</taxon>
        <taxon>Naganishia</taxon>
    </lineage>
</organism>
<dbReference type="EMBL" id="JASBWU010000029">
    <property type="protein sequence ID" value="KAJ9111603.1"/>
    <property type="molecule type" value="Genomic_DNA"/>
</dbReference>
<protein>
    <submittedName>
        <fullName evidence="1">Uncharacterized protein</fullName>
    </submittedName>
</protein>
<gene>
    <name evidence="1" type="ORF">QFC22_006474</name>
</gene>